<sequence>MQLYEFLLKVCTSNDPDVGEESNSQPNSLSNNCIKNGHIVYSKKCEAMNRLFAEITGEDENLELLFNSKELLQYMTLNLNPAHIQKLEEKKEKELIFYEGIGLAILIIMGNLARKDEYSQFYANSILSEFIVSYWITRTSKVDIRSCFAAVGVIRNLCILDSNKGILTRLGLLDAVYPWINSSVVPIQSKTLGIYRHLTLSKIPNCDAKFKTVKFLLSVSSGLDIENLTNISETEQITRIKQIIDIAGSSDILSVRCESVRLLISILKVLIIEFNEKERDQYVQTISVMNILEPIVKLIIIEGATHQLLAVEGIDCLSVLAAFDSKHSGYGI</sequence>
<dbReference type="GO" id="GO:0005085">
    <property type="term" value="F:guanyl-nucleotide exchange factor activity"/>
    <property type="evidence" value="ECO:0007669"/>
    <property type="project" value="InterPro"/>
</dbReference>
<dbReference type="PANTHER" id="PTHR10957">
    <property type="entry name" value="RAP1 GTPASE-GDP DISSOCIATION STIMULATOR 1"/>
    <property type="match status" value="1"/>
</dbReference>
<dbReference type="InterPro" id="IPR040144">
    <property type="entry name" value="RAP1GDS1"/>
</dbReference>
<proteinExistence type="predicted"/>
<gene>
    <name evidence="1" type="ORF">BB561_005101</name>
</gene>
<comment type="caution">
    <text evidence="1">The sequence shown here is derived from an EMBL/GenBank/DDBJ whole genome shotgun (WGS) entry which is preliminary data.</text>
</comment>
<organism evidence="1 2">
    <name type="scientific">Smittium simulii</name>
    <dbReference type="NCBI Taxonomy" id="133385"/>
    <lineage>
        <taxon>Eukaryota</taxon>
        <taxon>Fungi</taxon>
        <taxon>Fungi incertae sedis</taxon>
        <taxon>Zoopagomycota</taxon>
        <taxon>Kickxellomycotina</taxon>
        <taxon>Harpellomycetes</taxon>
        <taxon>Harpellales</taxon>
        <taxon>Legeriomycetaceae</taxon>
        <taxon>Smittium</taxon>
    </lineage>
</organism>
<dbReference type="AlphaFoldDB" id="A0A2T9YC63"/>
<dbReference type="Proteomes" id="UP000245383">
    <property type="component" value="Unassembled WGS sequence"/>
</dbReference>
<dbReference type="InterPro" id="IPR016024">
    <property type="entry name" value="ARM-type_fold"/>
</dbReference>
<reference evidence="1 2" key="1">
    <citation type="journal article" date="2018" name="MBio">
        <title>Comparative Genomics Reveals the Core Gene Toolbox for the Fungus-Insect Symbiosis.</title>
        <authorList>
            <person name="Wang Y."/>
            <person name="Stata M."/>
            <person name="Wang W."/>
            <person name="Stajich J.E."/>
            <person name="White M.M."/>
            <person name="Moncalvo J.M."/>
        </authorList>
    </citation>
    <scope>NUCLEOTIDE SEQUENCE [LARGE SCALE GENOMIC DNA]</scope>
    <source>
        <strain evidence="1 2">SWE-8-4</strain>
    </source>
</reference>
<evidence type="ECO:0000313" key="2">
    <source>
        <dbReference type="Proteomes" id="UP000245383"/>
    </source>
</evidence>
<dbReference type="STRING" id="133385.A0A2T9YC63"/>
<dbReference type="EMBL" id="MBFR01000288">
    <property type="protein sequence ID" value="PVU89937.1"/>
    <property type="molecule type" value="Genomic_DNA"/>
</dbReference>
<keyword evidence="2" id="KW-1185">Reference proteome</keyword>
<accession>A0A2T9YC63</accession>
<dbReference type="OrthoDB" id="26149at2759"/>
<dbReference type="SUPFAM" id="SSF48371">
    <property type="entry name" value="ARM repeat"/>
    <property type="match status" value="1"/>
</dbReference>
<evidence type="ECO:0000313" key="1">
    <source>
        <dbReference type="EMBL" id="PVU89937.1"/>
    </source>
</evidence>
<name>A0A2T9YC63_9FUNG</name>
<protein>
    <submittedName>
        <fullName evidence="1">Uncharacterized protein</fullName>
    </submittedName>
</protein>